<reference evidence="3 4" key="1">
    <citation type="submission" date="2020-08" db="EMBL/GenBank/DDBJ databases">
        <title>Sequencing the genomes of 1000 actinobacteria strains.</title>
        <authorList>
            <person name="Klenk H.-P."/>
        </authorList>
    </citation>
    <scope>NUCLEOTIDE SEQUENCE [LARGE SCALE GENOMIC DNA]</scope>
    <source>
        <strain evidence="3 4">DSM 44593</strain>
    </source>
</reference>
<organism evidence="3 4">
    <name type="scientific">Streptomonospora salina</name>
    <dbReference type="NCBI Taxonomy" id="104205"/>
    <lineage>
        <taxon>Bacteria</taxon>
        <taxon>Bacillati</taxon>
        <taxon>Actinomycetota</taxon>
        <taxon>Actinomycetes</taxon>
        <taxon>Streptosporangiales</taxon>
        <taxon>Nocardiopsidaceae</taxon>
        <taxon>Streptomonospora</taxon>
    </lineage>
</organism>
<dbReference type="PANTHER" id="PTHR40758:SF1">
    <property type="entry name" value="CONSERVED PROTEIN"/>
    <property type="match status" value="1"/>
</dbReference>
<accession>A0A841EB19</accession>
<evidence type="ECO:0000313" key="4">
    <source>
        <dbReference type="Proteomes" id="UP000578077"/>
    </source>
</evidence>
<dbReference type="InterPro" id="IPR010872">
    <property type="entry name" value="MDMPI_C-term_domain"/>
</dbReference>
<feature type="domain" description="Mycothiol-dependent maleylpyruvate isomerase metal-binding" evidence="2">
    <location>
        <begin position="10"/>
        <end position="135"/>
    </location>
</feature>
<dbReference type="NCBIfam" id="TIGR03083">
    <property type="entry name" value="maleylpyruvate isomerase family mycothiol-dependent enzyme"/>
    <property type="match status" value="1"/>
</dbReference>
<gene>
    <name evidence="3" type="ORF">HNR25_002280</name>
</gene>
<dbReference type="AlphaFoldDB" id="A0A841EB19"/>
<proteinExistence type="predicted"/>
<dbReference type="InterPro" id="IPR017517">
    <property type="entry name" value="Maleyloyr_isom"/>
</dbReference>
<comment type="caution">
    <text evidence="3">The sequence shown here is derived from an EMBL/GenBank/DDBJ whole genome shotgun (WGS) entry which is preliminary data.</text>
</comment>
<dbReference type="RefSeq" id="WP_184634835.1">
    <property type="nucleotide sequence ID" value="NZ_BAABKT010000007.1"/>
</dbReference>
<dbReference type="Pfam" id="PF11716">
    <property type="entry name" value="MDMPI_N"/>
    <property type="match status" value="1"/>
</dbReference>
<sequence>MLTVSRLADALNRQTDGVLALARGADLDRTVPTCPDWDLRDLLHHLGQAHRFAADTVRRQVLEPGDLAGPADLAAPDGTADLQEWLAAGPRELVEAVDAAGADQPVWNWSGEDQRAGFWLRRMAHETAVHRVDAALAVGAPYETDTELAADGISEWLALVASPGAAAGRPEMIGRLRGQGQTLHLHATDSPGPDTAGEWLIRRGEDAVTYTHEHRTADVAVRGPAGDLLLALLGRIPPDDERIDVLGDTALLDHWQRNAAF</sequence>
<dbReference type="GO" id="GO:0005886">
    <property type="term" value="C:plasma membrane"/>
    <property type="evidence" value="ECO:0007669"/>
    <property type="project" value="TreeGrafter"/>
</dbReference>
<dbReference type="InterPro" id="IPR024344">
    <property type="entry name" value="MDMPI_metal-binding"/>
</dbReference>
<dbReference type="GO" id="GO:0046872">
    <property type="term" value="F:metal ion binding"/>
    <property type="evidence" value="ECO:0007669"/>
    <property type="project" value="InterPro"/>
</dbReference>
<dbReference type="EMBL" id="JACHLY010000001">
    <property type="protein sequence ID" value="MBB5998529.1"/>
    <property type="molecule type" value="Genomic_DNA"/>
</dbReference>
<dbReference type="PANTHER" id="PTHR40758">
    <property type="entry name" value="CONSERVED PROTEIN"/>
    <property type="match status" value="1"/>
</dbReference>
<evidence type="ECO:0000259" key="2">
    <source>
        <dbReference type="Pfam" id="PF11716"/>
    </source>
</evidence>
<dbReference type="SUPFAM" id="SSF109854">
    <property type="entry name" value="DinB/YfiT-like putative metalloenzymes"/>
    <property type="match status" value="1"/>
</dbReference>
<evidence type="ECO:0000313" key="3">
    <source>
        <dbReference type="EMBL" id="MBB5998529.1"/>
    </source>
</evidence>
<dbReference type="InterPro" id="IPR034660">
    <property type="entry name" value="DinB/YfiT-like"/>
</dbReference>
<dbReference type="Proteomes" id="UP000578077">
    <property type="component" value="Unassembled WGS sequence"/>
</dbReference>
<dbReference type="Pfam" id="PF07398">
    <property type="entry name" value="MDMPI_C"/>
    <property type="match status" value="1"/>
</dbReference>
<name>A0A841EB19_9ACTN</name>
<protein>
    <submittedName>
        <fullName evidence="3">Uncharacterized protein (TIGR03083 family)</fullName>
    </submittedName>
</protein>
<feature type="domain" description="MDMPI C-terminal" evidence="1">
    <location>
        <begin position="147"/>
        <end position="253"/>
    </location>
</feature>
<keyword evidence="4" id="KW-1185">Reference proteome</keyword>
<evidence type="ECO:0000259" key="1">
    <source>
        <dbReference type="Pfam" id="PF07398"/>
    </source>
</evidence>